<feature type="compositionally biased region" description="Acidic residues" evidence="1">
    <location>
        <begin position="1989"/>
        <end position="2005"/>
    </location>
</feature>
<reference evidence="2" key="1">
    <citation type="journal article" date="2020" name="Nature">
        <title>Giant virus diversity and host interactions through global metagenomics.</title>
        <authorList>
            <person name="Schulz F."/>
            <person name="Roux S."/>
            <person name="Paez-Espino D."/>
            <person name="Jungbluth S."/>
            <person name="Walsh D.A."/>
            <person name="Denef V.J."/>
            <person name="McMahon K.D."/>
            <person name="Konstantinidis K.T."/>
            <person name="Eloe-Fadrosh E.A."/>
            <person name="Kyrpides N.C."/>
            <person name="Woyke T."/>
        </authorList>
    </citation>
    <scope>NUCLEOTIDE SEQUENCE</scope>
    <source>
        <strain evidence="2">GVMAG-M-3300023184-190</strain>
    </source>
</reference>
<evidence type="ECO:0000313" key="2">
    <source>
        <dbReference type="EMBL" id="QHT87375.1"/>
    </source>
</evidence>
<proteinExistence type="predicted"/>
<feature type="compositionally biased region" description="Acidic residues" evidence="1">
    <location>
        <begin position="2016"/>
        <end position="2030"/>
    </location>
</feature>
<dbReference type="EMBL" id="MN740087">
    <property type="protein sequence ID" value="QHT87375.1"/>
    <property type="molecule type" value="Genomic_DNA"/>
</dbReference>
<protein>
    <submittedName>
        <fullName evidence="2">Uncharacterized protein</fullName>
    </submittedName>
</protein>
<organism evidence="2">
    <name type="scientific">viral metagenome</name>
    <dbReference type="NCBI Taxonomy" id="1070528"/>
    <lineage>
        <taxon>unclassified sequences</taxon>
        <taxon>metagenomes</taxon>
        <taxon>organismal metagenomes</taxon>
    </lineage>
</organism>
<name>A0A6C0I4P7_9ZZZZ</name>
<accession>A0A6C0I4P7</accession>
<feature type="region of interest" description="Disordered" evidence="1">
    <location>
        <begin position="1989"/>
        <end position="2030"/>
    </location>
</feature>
<sequence length="2030" mass="232075">MSNSVTLELGDIIQLSAPRNADVDEASFMIIYIDNELIKLVNIDNASFHELHIDELGHFTDESIEKILLLDRHEEKGYARQNQLLPGIWIDLLFAGDTPTIFTGQITNLEEDMIEVTLYPEKNVIYINFDYKGIPLELPLSSIDIRERPSSLKNEQWLSEEGEEEEEEGDDITTLEMLPNGESVINLPANYVADKTVYDTLHDEYISEDAIYFGKTLGRIEHVVEVPDEERRYGIEIQINDMMDELLSSIPVQYRRKTLLDKIQRMIERYKQLRNEYSYFDSNKNANRAKVRGPFHKPLAEHLEKLDQPLSWIVPVTTNVKKINDSEYENDEIDVKFEKVAAILLEIESLQKKPPSSHDYKRINEAIENLMCPFITTNRTRQIHSNMDVLTNNLQDHLSHAYSKEGVTDRKYLIQRYNLGSSYLEKSDLKQGKTVYMRAPMTQNDTISVKSFIFLPEPVVQFSKISLPMSNMLERSSLHQQKFNLSQVFTPTFNMDVHTMDAPFDEYFDETKVDSSKSGVISRPIEFTAASVTHLEDPSLYKQFVSSIVPPTKLLIKTLKKRVTNLTFIDIVKHLEPYLVYPKDITYGQHDSIRYLIKTVMEETMITRTQKAKVFSDILGARYGVKRLPNMLLRQLTDTPSKLLSPFLVSLFQTYRLPNPNSGSGADTSILSSESLQRILSFDYGILYDTLLTCLLTPLMTPTAFLMDLQEAKLDDVDQLEQVRPNDCSRRFLTKRYTSLKQLEKDNNITELYYDKEFDDTPYTIVEKYKEQRSKMTPELFSDFLKQNLIHKHGCPVELSDELRNTLISKKKRVHNGEYAVLEIKPTAAGAGAGKAGAGAGAGKAGAGAGVEAEVRTKTQYYKRVRDIWVADNDIEKESFFDNNILFCNLSQTCAKNEETALCELSDDAATRMKQIAKKKMLTEFDRRYEHVEMDLHDTLVGEIERCIQGLEKNGMLRDIALQRANLLSYEIGTKAAYVESPVSPHLRLRNLILNQDFVTKQNSIIRFVDMFCREPMIVELNDDPHWFYCKETNTKLMPKSLFRLASAFISGNNYLTELDRVCTDVGEKSDDGDAIVDKYSGYVLRKIEFSSEEGFNEDGFHITTHDILEKDLGTALLQTMGKTEKRVFELELNNVIYNILNTLCSHMDIPIEQVDDIVIRLSSALIESDAVLKEDAYEKQSIKALKKGKGLAPYNEYRDSTYIYIVSAYLLIAIQTAVPSFQTRKTFPGCIRSFSGFPLSVEGSDKTGLQYIACVVEKSKSSIAPWDSIKKAKADTLATRIETILNKYIIIKEEIQQLFAAKFEYLRNYPELRVPEEDSVKKWSHFLPPIIPFNVKGGITPISPSFSKELLSMVKGRSGQQSVAISAARGKVLQYGYSLVEMINEVVKTKTALLKTAAQIPFIENACCNDSSSVNPLHYFSASNPGIRTNIDAANYIIRMVRDMEVLAKPSILYNPIFTGLRYSDLGGLTDVTIENVYSAIIHYCNFDRNLPIPEKLKVICSEKPDGYLSSKTIDEKIAFLKSVGNNYDATTLHHLMGIIGDKNEVRLPHHPHFSKTDTFLTLVEELNTGRTEVIAEPLLRNIIELLGADNVKVWQNRPSRQLRTLKEYLYTSNDSTANKVVDFLNKFSGLSAPKIARIEEFIDNITVWKIDGEAKKMYYDEGLYSVTQFMENAIMSLARVYPTMLMSDADTYKKIPKQWGLSEHHEKKITDFLKAYYGDVDKFKQDPVLEKLLMIVGDGMADIVQFIKHIPNYTGIKKNVAEEGEDEWATFHLLFDKQTVYELYKYCLLTVLDTYIDKSNDPELLHESRMETRKKRRADIEVGKDPAEQMSAEYGSSLDDDQLELAESLNMTEVTVEISLGNQETLKKTVASLLAAFLNIEIANKNVINVSYEDIVKKERQVKEKETEQIVAYFSRMEVDERRVENMFKNFKMGRWNVGMQKGLVKYDKATFDREQNDLLRQLNEGDDGIYVVDNEVALEQENDVVVEDDDDDDDDLFGEEEDVHFNNGGLDDAYYEEDRDDDGFGND</sequence>
<evidence type="ECO:0000256" key="1">
    <source>
        <dbReference type="SAM" id="MobiDB-lite"/>
    </source>
</evidence>